<feature type="non-terminal residue" evidence="1">
    <location>
        <position position="201"/>
    </location>
</feature>
<protein>
    <submittedName>
        <fullName evidence="1">Uncharacterized protein</fullName>
    </submittedName>
</protein>
<sequence>MDNSTYLKSSRREQMCNPDNFNKYEFCLNADRRKILRDINFKKVLKFSHITRQSNSGVRYQRKFYTFRSQIYRKDKKKLCPGSSLNYYFIPNYIQSGSKAFKQLTSKAIVLLEYPVSSTRVPGSNNNILRNEAYNEKSSELNNKDYGDSNFSTLFVKSIKTIDAIHDKLEDSKRFSKENIKTNCTALSSKNILIPNYIPKG</sequence>
<gene>
    <name evidence="1" type="ORF">g.8508</name>
</gene>
<name>A0A1B6E3Z6_9HEMI</name>
<accession>A0A1B6E3Z6</accession>
<evidence type="ECO:0000313" key="1">
    <source>
        <dbReference type="EMBL" id="JAS32635.1"/>
    </source>
</evidence>
<dbReference type="EMBL" id="GEDC01004663">
    <property type="protein sequence ID" value="JAS32635.1"/>
    <property type="molecule type" value="Transcribed_RNA"/>
</dbReference>
<dbReference type="AlphaFoldDB" id="A0A1B6E3Z6"/>
<organism evidence="1">
    <name type="scientific">Clastoptera arizonana</name>
    <name type="common">Arizona spittle bug</name>
    <dbReference type="NCBI Taxonomy" id="38151"/>
    <lineage>
        <taxon>Eukaryota</taxon>
        <taxon>Metazoa</taxon>
        <taxon>Ecdysozoa</taxon>
        <taxon>Arthropoda</taxon>
        <taxon>Hexapoda</taxon>
        <taxon>Insecta</taxon>
        <taxon>Pterygota</taxon>
        <taxon>Neoptera</taxon>
        <taxon>Paraneoptera</taxon>
        <taxon>Hemiptera</taxon>
        <taxon>Auchenorrhyncha</taxon>
        <taxon>Cercopoidea</taxon>
        <taxon>Clastopteridae</taxon>
        <taxon>Clastoptera</taxon>
    </lineage>
</organism>
<reference evidence="1" key="1">
    <citation type="submission" date="2015-12" db="EMBL/GenBank/DDBJ databases">
        <title>De novo transcriptome assembly of four potential Pierce s Disease insect vectors from Arizona vineyards.</title>
        <authorList>
            <person name="Tassone E.E."/>
        </authorList>
    </citation>
    <scope>NUCLEOTIDE SEQUENCE</scope>
</reference>
<proteinExistence type="predicted"/>